<dbReference type="AlphaFoldDB" id="A0A7H1PYJ3"/>
<accession>A0A7H1PYJ3</accession>
<evidence type="ECO:0000313" key="3">
    <source>
        <dbReference type="Proteomes" id="UP000516422"/>
    </source>
</evidence>
<evidence type="ECO:0000256" key="1">
    <source>
        <dbReference type="SAM" id="MobiDB-lite"/>
    </source>
</evidence>
<dbReference type="Proteomes" id="UP000516422">
    <property type="component" value="Chromosome"/>
</dbReference>
<evidence type="ECO:0000313" key="2">
    <source>
        <dbReference type="EMBL" id="QNT93123.1"/>
    </source>
</evidence>
<dbReference type="KEGG" id="sgf:HEP81_02807"/>
<gene>
    <name evidence="2" type="ORF">HEP81_02807</name>
</gene>
<feature type="region of interest" description="Disordered" evidence="1">
    <location>
        <begin position="91"/>
        <end position="120"/>
    </location>
</feature>
<proteinExistence type="predicted"/>
<organism evidence="2 3">
    <name type="scientific">Streptomyces griseofuscus</name>
    <dbReference type="NCBI Taxonomy" id="146922"/>
    <lineage>
        <taxon>Bacteria</taxon>
        <taxon>Bacillati</taxon>
        <taxon>Actinomycetota</taxon>
        <taxon>Actinomycetes</taxon>
        <taxon>Kitasatosporales</taxon>
        <taxon>Streptomycetaceae</taxon>
        <taxon>Streptomyces</taxon>
    </lineage>
</organism>
<name>A0A7H1PYJ3_9ACTN</name>
<sequence length="120" mass="13599">MDGFAPGRRLVAARLGGTWEPFFGRPLWSRARRAGRVLWAYDTWTLWPNYMGATGATRAMFPRRPRWMKSSARRAEVPAGLRRLRAMDALSAPAERSDAAHERGGRPQPHGARYFRSSPC</sequence>
<feature type="compositionally biased region" description="Basic and acidic residues" evidence="1">
    <location>
        <begin position="95"/>
        <end position="105"/>
    </location>
</feature>
<protein>
    <submittedName>
        <fullName evidence="2">Uncharacterized protein</fullName>
    </submittedName>
</protein>
<dbReference type="EMBL" id="CP051006">
    <property type="protein sequence ID" value="QNT93123.1"/>
    <property type="molecule type" value="Genomic_DNA"/>
</dbReference>
<reference evidence="2 3" key="1">
    <citation type="submission" date="2020-04" db="EMBL/GenBank/DDBJ databases">
        <title>Characterization and engineering of Streptomyces griseofuscus DSM40191 as a potential heterologous host for expression of BGCs.</title>
        <authorList>
            <person name="Gren T."/>
            <person name="Whitford C.M."/>
            <person name="Mohite O.S."/>
            <person name="Joergensen T.S."/>
            <person name="Nielsen J.B."/>
            <person name="Lee S.Y."/>
            <person name="Weber T."/>
        </authorList>
    </citation>
    <scope>NUCLEOTIDE SEQUENCE [LARGE SCALE GENOMIC DNA]</scope>
    <source>
        <strain evidence="2 3">DSM 40191</strain>
    </source>
</reference>